<sequence length="139" mass="14518">MKPNTARPCRHRSSSDMGTRGGDQRRGETRGREGERGDRGAGEGREERHGRDQRKGAEERSRGPGRERGGEPRIGEERAEGPAPGGESSACFRSSTERSGSGGSETGSVVGPDLVGSGSLWVRVSVVGPGLSGGSGSQW</sequence>
<evidence type="ECO:0000313" key="2">
    <source>
        <dbReference type="EMBL" id="KAK1884041.1"/>
    </source>
</evidence>
<feature type="compositionally biased region" description="Low complexity" evidence="1">
    <location>
        <begin position="81"/>
        <end position="99"/>
    </location>
</feature>
<comment type="caution">
    <text evidence="2">The sequence shown here is derived from an EMBL/GenBank/DDBJ whole genome shotgun (WGS) entry which is preliminary data.</text>
</comment>
<gene>
    <name evidence="2" type="ORF">KUDE01_022363</name>
</gene>
<accession>A0AAD9BJP2</accession>
<evidence type="ECO:0000256" key="1">
    <source>
        <dbReference type="SAM" id="MobiDB-lite"/>
    </source>
</evidence>
<name>A0AAD9BJP2_DISEL</name>
<keyword evidence="3" id="KW-1185">Reference proteome</keyword>
<feature type="compositionally biased region" description="Basic and acidic residues" evidence="1">
    <location>
        <begin position="22"/>
        <end position="80"/>
    </location>
</feature>
<dbReference type="Proteomes" id="UP001228049">
    <property type="component" value="Unassembled WGS sequence"/>
</dbReference>
<feature type="region of interest" description="Disordered" evidence="1">
    <location>
        <begin position="1"/>
        <end position="116"/>
    </location>
</feature>
<protein>
    <submittedName>
        <fullName evidence="2">Maternal protein tudor</fullName>
    </submittedName>
</protein>
<evidence type="ECO:0000313" key="3">
    <source>
        <dbReference type="Proteomes" id="UP001228049"/>
    </source>
</evidence>
<dbReference type="AlphaFoldDB" id="A0AAD9BJP2"/>
<organism evidence="2 3">
    <name type="scientific">Dissostichus eleginoides</name>
    <name type="common">Patagonian toothfish</name>
    <name type="synonym">Dissostichus amissus</name>
    <dbReference type="NCBI Taxonomy" id="100907"/>
    <lineage>
        <taxon>Eukaryota</taxon>
        <taxon>Metazoa</taxon>
        <taxon>Chordata</taxon>
        <taxon>Craniata</taxon>
        <taxon>Vertebrata</taxon>
        <taxon>Euteleostomi</taxon>
        <taxon>Actinopterygii</taxon>
        <taxon>Neopterygii</taxon>
        <taxon>Teleostei</taxon>
        <taxon>Neoteleostei</taxon>
        <taxon>Acanthomorphata</taxon>
        <taxon>Eupercaria</taxon>
        <taxon>Perciformes</taxon>
        <taxon>Notothenioidei</taxon>
        <taxon>Nototheniidae</taxon>
        <taxon>Dissostichus</taxon>
    </lineage>
</organism>
<proteinExistence type="predicted"/>
<dbReference type="EMBL" id="JASDAP010000022">
    <property type="protein sequence ID" value="KAK1884041.1"/>
    <property type="molecule type" value="Genomic_DNA"/>
</dbReference>
<reference evidence="2" key="1">
    <citation type="submission" date="2023-04" db="EMBL/GenBank/DDBJ databases">
        <title>Chromosome-level genome of Chaenocephalus aceratus.</title>
        <authorList>
            <person name="Park H."/>
        </authorList>
    </citation>
    <scope>NUCLEOTIDE SEQUENCE</scope>
    <source>
        <strain evidence="2">DE</strain>
        <tissue evidence="2">Muscle</tissue>
    </source>
</reference>